<dbReference type="Gene3D" id="3.10.490.10">
    <property type="entry name" value="Gamma-glutamyl cyclotransferase-like"/>
    <property type="match status" value="1"/>
</dbReference>
<evidence type="ECO:0000256" key="6">
    <source>
        <dbReference type="ARBA" id="ARBA00048073"/>
    </source>
</evidence>
<evidence type="ECO:0000256" key="5">
    <source>
        <dbReference type="ARBA" id="ARBA00045227"/>
    </source>
</evidence>
<dbReference type="GO" id="GO:0006751">
    <property type="term" value="P:glutathione catabolic process"/>
    <property type="evidence" value="ECO:0000318"/>
    <property type="project" value="GO_Central"/>
</dbReference>
<organism evidence="7 8">
    <name type="scientific">Ciona intestinalis</name>
    <name type="common">Transparent sea squirt</name>
    <name type="synonym">Ascidia intestinalis</name>
    <dbReference type="NCBI Taxonomy" id="7719"/>
    <lineage>
        <taxon>Eukaryota</taxon>
        <taxon>Metazoa</taxon>
        <taxon>Chordata</taxon>
        <taxon>Tunicata</taxon>
        <taxon>Ascidiacea</taxon>
        <taxon>Phlebobranchia</taxon>
        <taxon>Cionidae</taxon>
        <taxon>Ciona</taxon>
    </lineage>
</organism>
<dbReference type="HOGENOM" id="CLU_070703_2_2_1"/>
<reference evidence="7" key="2">
    <citation type="journal article" date="2008" name="Genome Biol.">
        <title>Improved genome assembly and evidence-based global gene model set for the chordate Ciona intestinalis: new insight into intron and operon populations.</title>
        <authorList>
            <person name="Satou Y."/>
            <person name="Mineta K."/>
            <person name="Ogasawara M."/>
            <person name="Sasakura Y."/>
            <person name="Shoguchi E."/>
            <person name="Ueno K."/>
            <person name="Yamada L."/>
            <person name="Matsumoto J."/>
            <person name="Wasserscheid J."/>
            <person name="Dewar K."/>
            <person name="Wiley G.B."/>
            <person name="Macmil S.L."/>
            <person name="Roe B.A."/>
            <person name="Zeller R.W."/>
            <person name="Hastings K.E."/>
            <person name="Lemaire P."/>
            <person name="Lindquist E."/>
            <person name="Endo T."/>
            <person name="Hotta K."/>
            <person name="Inaba K."/>
        </authorList>
    </citation>
    <scope>NUCLEOTIDE SEQUENCE [LARGE SCALE GENOMIC DNA]</scope>
    <source>
        <strain evidence="7">wild type</strain>
    </source>
</reference>
<dbReference type="InterPro" id="IPR036568">
    <property type="entry name" value="GGCT-like_sf"/>
</dbReference>
<dbReference type="OMA" id="DHREKDG"/>
<dbReference type="Proteomes" id="UP000008144">
    <property type="component" value="Chromosome 11"/>
</dbReference>
<evidence type="ECO:0000313" key="8">
    <source>
        <dbReference type="Proteomes" id="UP000008144"/>
    </source>
</evidence>
<dbReference type="AlphaFoldDB" id="H2XPV5"/>
<evidence type="ECO:0000313" key="7">
    <source>
        <dbReference type="Ensembl" id="ENSCINP00000031689.1"/>
    </source>
</evidence>
<comment type="function">
    <text evidence="5">Catalyzes the cleavage of glutathione into 5-oxo-L-proline and a Cys-Gly dipeptide. Acts specifically on glutathione, but not on other gamma-glutamyl peptides.</text>
</comment>
<evidence type="ECO:0000256" key="4">
    <source>
        <dbReference type="ARBA" id="ARBA00043195"/>
    </source>
</evidence>
<dbReference type="InterPro" id="IPR013024">
    <property type="entry name" value="GGCT-like"/>
</dbReference>
<reference evidence="7" key="3">
    <citation type="submission" date="2025-08" db="UniProtKB">
        <authorList>
            <consortium name="Ensembl"/>
        </authorList>
    </citation>
    <scope>IDENTIFICATION</scope>
</reference>
<dbReference type="STRING" id="7719.ENSCINP00000031689"/>
<dbReference type="CDD" id="cd06661">
    <property type="entry name" value="GGCT_like"/>
    <property type="match status" value="1"/>
</dbReference>
<dbReference type="SUPFAM" id="SSF110857">
    <property type="entry name" value="Gamma-glutamyl cyclotransferase-like"/>
    <property type="match status" value="1"/>
</dbReference>
<protein>
    <recommendedName>
        <fullName evidence="2">glutathione-specific gamma-glutamylcyclotransferase</fullName>
        <ecNumber evidence="2">4.3.2.7</ecNumber>
    </recommendedName>
    <alternativeName>
        <fullName evidence="4">Cation transport regulator-like protein 2</fullName>
    </alternativeName>
</protein>
<keyword evidence="8" id="KW-1185">Reference proteome</keyword>
<dbReference type="GeneTree" id="ENSGT00390000003855"/>
<dbReference type="PANTHER" id="PTHR12192:SF2">
    <property type="entry name" value="GLUTATHIONE-SPECIFIC GAMMA-GLUTAMYLCYCLOTRANSFERASE 2"/>
    <property type="match status" value="1"/>
</dbReference>
<sequence length="184" mass="21401">MWVFGYGSLLWKIDFPYEERVIGYIKGYQRRFWQHSTDHRGIPEKPGRVVTLIKEPESTVWGVAYRIPENRVQEVKKNLDYREKGGYTAEYVLFHPRDQGLQPFSLMIYIGNPGNPDFAGPAQLKDIADVISSSVGPSGRNTEYLFNLAKYVRQHIPEDKDSHLFELENLVKIAQQDHFPHNHI</sequence>
<evidence type="ECO:0000256" key="3">
    <source>
        <dbReference type="ARBA" id="ARBA00023239"/>
    </source>
</evidence>
<evidence type="ECO:0000256" key="2">
    <source>
        <dbReference type="ARBA" id="ARBA00012344"/>
    </source>
</evidence>
<dbReference type="Pfam" id="PF04752">
    <property type="entry name" value="ChaC"/>
    <property type="match status" value="1"/>
</dbReference>
<dbReference type="InterPro" id="IPR006840">
    <property type="entry name" value="ChaC"/>
</dbReference>
<dbReference type="InParanoid" id="H2XPV5"/>
<reference evidence="7" key="4">
    <citation type="submission" date="2025-09" db="UniProtKB">
        <authorList>
            <consortium name="Ensembl"/>
        </authorList>
    </citation>
    <scope>IDENTIFICATION</scope>
</reference>
<accession>H2XPV5</accession>
<dbReference type="PANTHER" id="PTHR12192">
    <property type="entry name" value="CATION TRANSPORT PROTEIN CHAC-RELATED"/>
    <property type="match status" value="1"/>
</dbReference>
<proteinExistence type="inferred from homology"/>
<dbReference type="FunCoup" id="H2XPV5">
    <property type="interactions" value="1"/>
</dbReference>
<comment type="catalytic activity">
    <reaction evidence="6">
        <text>glutathione = L-cysteinylglycine + 5-oxo-L-proline</text>
        <dbReference type="Rhea" id="RHEA:47724"/>
        <dbReference type="ChEBI" id="CHEBI:57925"/>
        <dbReference type="ChEBI" id="CHEBI:58402"/>
        <dbReference type="ChEBI" id="CHEBI:61694"/>
        <dbReference type="EC" id="4.3.2.7"/>
    </reaction>
</comment>
<dbReference type="EC" id="4.3.2.7" evidence="2"/>
<evidence type="ECO:0000256" key="1">
    <source>
        <dbReference type="ARBA" id="ARBA00009662"/>
    </source>
</evidence>
<name>H2XPV5_CIOIN</name>
<dbReference type="GO" id="GO:0061928">
    <property type="term" value="F:glutathione specific gamma-glutamylcyclotransferase activity"/>
    <property type="evidence" value="ECO:0000318"/>
    <property type="project" value="GO_Central"/>
</dbReference>
<reference evidence="8" key="1">
    <citation type="journal article" date="2002" name="Science">
        <title>The draft genome of Ciona intestinalis: insights into chordate and vertebrate origins.</title>
        <authorList>
            <person name="Dehal P."/>
            <person name="Satou Y."/>
            <person name="Campbell R.K."/>
            <person name="Chapman J."/>
            <person name="Degnan B."/>
            <person name="De Tomaso A."/>
            <person name="Davidson B."/>
            <person name="Di Gregorio A."/>
            <person name="Gelpke M."/>
            <person name="Goodstein D.M."/>
            <person name="Harafuji N."/>
            <person name="Hastings K.E."/>
            <person name="Ho I."/>
            <person name="Hotta K."/>
            <person name="Huang W."/>
            <person name="Kawashima T."/>
            <person name="Lemaire P."/>
            <person name="Martinez D."/>
            <person name="Meinertzhagen I.A."/>
            <person name="Necula S."/>
            <person name="Nonaka M."/>
            <person name="Putnam N."/>
            <person name="Rash S."/>
            <person name="Saiga H."/>
            <person name="Satake M."/>
            <person name="Terry A."/>
            <person name="Yamada L."/>
            <person name="Wang H.G."/>
            <person name="Awazu S."/>
            <person name="Azumi K."/>
            <person name="Boore J."/>
            <person name="Branno M."/>
            <person name="Chin-Bow S."/>
            <person name="DeSantis R."/>
            <person name="Doyle S."/>
            <person name="Francino P."/>
            <person name="Keys D.N."/>
            <person name="Haga S."/>
            <person name="Hayashi H."/>
            <person name="Hino K."/>
            <person name="Imai K.S."/>
            <person name="Inaba K."/>
            <person name="Kano S."/>
            <person name="Kobayashi K."/>
            <person name="Kobayashi M."/>
            <person name="Lee B.I."/>
            <person name="Makabe K.W."/>
            <person name="Manohar C."/>
            <person name="Matassi G."/>
            <person name="Medina M."/>
            <person name="Mochizuki Y."/>
            <person name="Mount S."/>
            <person name="Morishita T."/>
            <person name="Miura S."/>
            <person name="Nakayama A."/>
            <person name="Nishizaka S."/>
            <person name="Nomoto H."/>
            <person name="Ohta F."/>
            <person name="Oishi K."/>
            <person name="Rigoutsos I."/>
            <person name="Sano M."/>
            <person name="Sasaki A."/>
            <person name="Sasakura Y."/>
            <person name="Shoguchi E."/>
            <person name="Shin-i T."/>
            <person name="Spagnuolo A."/>
            <person name="Stainier D."/>
            <person name="Suzuki M.M."/>
            <person name="Tassy O."/>
            <person name="Takatori N."/>
            <person name="Tokuoka M."/>
            <person name="Yagi K."/>
            <person name="Yoshizaki F."/>
            <person name="Wada S."/>
            <person name="Zhang C."/>
            <person name="Hyatt P.D."/>
            <person name="Larimer F."/>
            <person name="Detter C."/>
            <person name="Doggett N."/>
            <person name="Glavina T."/>
            <person name="Hawkins T."/>
            <person name="Richardson P."/>
            <person name="Lucas S."/>
            <person name="Kohara Y."/>
            <person name="Levine M."/>
            <person name="Satoh N."/>
            <person name="Rokhsar D.S."/>
        </authorList>
    </citation>
    <scope>NUCLEOTIDE SEQUENCE [LARGE SCALE GENOMIC DNA]</scope>
</reference>
<dbReference type="GO" id="GO:0005737">
    <property type="term" value="C:cytoplasm"/>
    <property type="evidence" value="ECO:0000318"/>
    <property type="project" value="GO_Central"/>
</dbReference>
<comment type="similarity">
    <text evidence="1">Belongs to the gamma-glutamylcyclotransferase family. ChaC subfamily.</text>
</comment>
<dbReference type="EMBL" id="EAAA01000761">
    <property type="status" value="NOT_ANNOTATED_CDS"/>
    <property type="molecule type" value="Genomic_DNA"/>
</dbReference>
<dbReference type="Ensembl" id="ENSCINT00000034673.1">
    <property type="protein sequence ID" value="ENSCINP00000031689.1"/>
    <property type="gene ID" value="ENSCING00000021483.1"/>
</dbReference>
<dbReference type="FunFam" id="3.10.490.10:FF:000003">
    <property type="entry name" value="Gamma-glutamylcyclotransferase"/>
    <property type="match status" value="1"/>
</dbReference>
<keyword evidence="3" id="KW-0456">Lyase</keyword>